<dbReference type="EMBL" id="FNBA01000004">
    <property type="protein sequence ID" value="SDF00036.1"/>
    <property type="molecule type" value="Genomic_DNA"/>
</dbReference>
<sequence length="889" mass="100956">MSRTLLEITPQYSSFVDDQVLTSAKLNEFMEYFDEQDKLTRVCLTGVGVACGFTVKLNKEAPSITILQGCGITSDGDLLKLQRDIEDLQAPKGKSFKDIQEMVAQLTYTHYKTFADEHAEYAPFRNGSSVIDIKELITDFNAPDDSEGISLTPTLLADKVVVLYLECYAKPADICTTTNCDNQGQPNIQNVKALLIDKEDVISIVNNEDTIFNKHDVYEAILALPSTAVEKVILNADFGINNNISEYSKLAKAYTTKITSAKNVLNAAYSGLFDGFSEILDISNGVRNTVLNQIDDLDNFNNAARIQYRYDLTKDISDTYNEIAKLLLQLKSECCPNINSFPKHLLLGCLDSEKVYPELRHDFYHAPVNNGYATIVKQAKSLVNRVRILLDNFNLHNTQEVLITPSINCGDLGEKAIPAYYDVDASFLRFWDFKKTQNYKQNLNVSYHKGLLAAGSWVQNPLNFQLDGTNFYRIEGHLGMSPSQGITAIETIKKEYALDFDIVEFDINEDAQAFTSFVKNNPSILHKAGVDKGGTFVILSNKEEILADFCVSYKIAAKGNEQGCCSLMECTFPWISSLKYLNNLSRSLNGTQSRRKFMPQNYTLDIIEYKINGEQLINRTVRITIPLSQIFLRRMHAITDALNSKFDKGVVFDFNENQKRFVITRAKEDRYVIRLRDATLGSNPIYTYSNTGMYRNDKIFRPDAMRCRDLKSYNPSFYEKLHAQIAPVNKDDDYGTYDDKWAKWYLLRDRLVTNPFFEEAKLKRMITSASELPDDLKTTLRNLKRDFDAVASEANVKLAYQLDGDWVNGVWVNDAMLTYRRENIKNTHDDIVLFINLRKFLHNETGVTKLSIYITGSPYNTMFDEVLSEYKGVADFYFGNPSGINAISI</sequence>
<dbReference type="Proteomes" id="UP000199321">
    <property type="component" value="Unassembled WGS sequence"/>
</dbReference>
<proteinExistence type="predicted"/>
<name>A0A1G7HI83_9FLAO</name>
<dbReference type="AlphaFoldDB" id="A0A1G7HI83"/>
<keyword evidence="2" id="KW-1185">Reference proteome</keyword>
<accession>A0A1G7HI83</accession>
<organism evidence="1 2">
    <name type="scientific">Ulvibacter litoralis</name>
    <dbReference type="NCBI Taxonomy" id="227084"/>
    <lineage>
        <taxon>Bacteria</taxon>
        <taxon>Pseudomonadati</taxon>
        <taxon>Bacteroidota</taxon>
        <taxon>Flavobacteriia</taxon>
        <taxon>Flavobacteriales</taxon>
        <taxon>Flavobacteriaceae</taxon>
        <taxon>Ulvibacter</taxon>
    </lineage>
</organism>
<dbReference type="OrthoDB" id="596204at2"/>
<evidence type="ECO:0000313" key="1">
    <source>
        <dbReference type="EMBL" id="SDF00036.1"/>
    </source>
</evidence>
<dbReference type="STRING" id="227084.SAMN05421855_104104"/>
<evidence type="ECO:0000313" key="2">
    <source>
        <dbReference type="Proteomes" id="UP000199321"/>
    </source>
</evidence>
<dbReference type="RefSeq" id="WP_093144763.1">
    <property type="nucleotide sequence ID" value="NZ_BMWO01000004.1"/>
</dbReference>
<gene>
    <name evidence="1" type="ORF">SAMN05421855_104104</name>
</gene>
<reference evidence="1 2" key="1">
    <citation type="submission" date="2016-10" db="EMBL/GenBank/DDBJ databases">
        <authorList>
            <person name="de Groot N.N."/>
        </authorList>
    </citation>
    <scope>NUCLEOTIDE SEQUENCE [LARGE SCALE GENOMIC DNA]</scope>
    <source>
        <strain evidence="1 2">DSM 16195</strain>
    </source>
</reference>
<protein>
    <submittedName>
        <fullName evidence="1">Uncharacterized protein</fullName>
    </submittedName>
</protein>